<dbReference type="Pfam" id="PF03703">
    <property type="entry name" value="bPH_2"/>
    <property type="match status" value="3"/>
</dbReference>
<dbReference type="PANTHER" id="PTHR34473">
    <property type="entry name" value="UPF0699 TRANSMEMBRANE PROTEIN YDBS"/>
    <property type="match status" value="1"/>
</dbReference>
<dbReference type="PIRSF" id="PIRSF026631">
    <property type="entry name" value="UCP026631"/>
    <property type="match status" value="1"/>
</dbReference>
<feature type="transmembrane region" description="Helical" evidence="2">
    <location>
        <begin position="70"/>
        <end position="92"/>
    </location>
</feature>
<keyword evidence="5" id="KW-1185">Reference proteome</keyword>
<reference evidence="4" key="1">
    <citation type="submission" date="2023-02" db="EMBL/GenBank/DDBJ databases">
        <title>Georgenia sp.10Sc9-8, isolated from a soil sample collected from the Taklamakan desert.</title>
        <authorList>
            <person name="Liu S."/>
        </authorList>
    </citation>
    <scope>NUCLEOTIDE SEQUENCE</scope>
    <source>
        <strain evidence="4">10Sc9-8</strain>
    </source>
</reference>
<comment type="caution">
    <text evidence="4">The sequence shown here is derived from an EMBL/GenBank/DDBJ whole genome shotgun (WGS) entry which is preliminary data.</text>
</comment>
<dbReference type="EMBL" id="JARACI010000938">
    <property type="protein sequence ID" value="MDD9206632.1"/>
    <property type="molecule type" value="Genomic_DNA"/>
</dbReference>
<dbReference type="InterPro" id="IPR014529">
    <property type="entry name" value="UCP026631"/>
</dbReference>
<evidence type="ECO:0000256" key="2">
    <source>
        <dbReference type="SAM" id="Phobius"/>
    </source>
</evidence>
<evidence type="ECO:0000259" key="3">
    <source>
        <dbReference type="Pfam" id="PF03703"/>
    </source>
</evidence>
<feature type="domain" description="YdbS-like PH" evidence="3">
    <location>
        <begin position="268"/>
        <end position="328"/>
    </location>
</feature>
<protein>
    <submittedName>
        <fullName evidence="4">PH domain-containing protein</fullName>
    </submittedName>
</protein>
<evidence type="ECO:0000313" key="5">
    <source>
        <dbReference type="Proteomes" id="UP001165561"/>
    </source>
</evidence>
<sequence>MDETPEEPTDGAGPATEPVDPERDWRRVHKITPVLNAWKVIVAVVAVLVFNNFEVISSVMEERDEIPWGTVWLVGGGAVLLFLTVLGTYSALAWQRMRYAVGDEAVYLHQGILFRSQRHARLNRVQAVDVVQPLLGRLFGLAQIKVESAGGQGSNVTIAYLREPEAQELRNEILARAAGLPVDRVEAADGAPAPPPQAAPERELLRVPPGRLVGSLMLSGTLGVFLLVVGGLAVSAIVAESLAPLSGALPAVVGWGGFLWNRFAGEFHFRAAISPDGIRLRHGLLETRAQTLPPGRIQALQLTQPLLWRRPGWWRVEVDVAGYGAEAPGSNGAVQTVLLPVGPRGDALTAMWLVLHDLGVGDPAAVLDAALEGQGEDVGFRTSPRRARWLDPFLWRRTGLRITDTALLMRSGRFNRAMTVVPHERTQSLGVQQGPLERRLGLADLVVHTVPGPVNARVPHLDAAYAGTVLREQAERARTARAGEGPEEWMLRVGVPAQEPGTDPAQEPGTDPAQEPGTDPAPGGTEDGGPW</sequence>
<accession>A0ABT5TX48</accession>
<keyword evidence="2" id="KW-0472">Membrane</keyword>
<gene>
    <name evidence="4" type="ORF">PU560_09170</name>
</gene>
<feature type="region of interest" description="Disordered" evidence="1">
    <location>
        <begin position="476"/>
        <end position="531"/>
    </location>
</feature>
<feature type="domain" description="YdbS-like PH" evidence="3">
    <location>
        <begin position="395"/>
        <end position="471"/>
    </location>
</feature>
<dbReference type="PANTHER" id="PTHR34473:SF2">
    <property type="entry name" value="UPF0699 TRANSMEMBRANE PROTEIN YDBT"/>
    <property type="match status" value="1"/>
</dbReference>
<feature type="non-terminal residue" evidence="4">
    <location>
        <position position="531"/>
    </location>
</feature>
<feature type="domain" description="YdbS-like PH" evidence="3">
    <location>
        <begin position="94"/>
        <end position="173"/>
    </location>
</feature>
<keyword evidence="2" id="KW-0812">Transmembrane</keyword>
<organism evidence="4 5">
    <name type="scientific">Georgenia halotolerans</name>
    <dbReference type="NCBI Taxonomy" id="3028317"/>
    <lineage>
        <taxon>Bacteria</taxon>
        <taxon>Bacillati</taxon>
        <taxon>Actinomycetota</taxon>
        <taxon>Actinomycetes</taxon>
        <taxon>Micrococcales</taxon>
        <taxon>Bogoriellaceae</taxon>
        <taxon>Georgenia</taxon>
    </lineage>
</organism>
<proteinExistence type="predicted"/>
<keyword evidence="2" id="KW-1133">Transmembrane helix</keyword>
<feature type="region of interest" description="Disordered" evidence="1">
    <location>
        <begin position="1"/>
        <end position="22"/>
    </location>
</feature>
<feature type="transmembrane region" description="Helical" evidence="2">
    <location>
        <begin position="31"/>
        <end position="50"/>
    </location>
</feature>
<dbReference type="InterPro" id="IPR005182">
    <property type="entry name" value="YdbS-like_PH"/>
</dbReference>
<name>A0ABT5TX48_9MICO</name>
<evidence type="ECO:0000313" key="4">
    <source>
        <dbReference type="EMBL" id="MDD9206632.1"/>
    </source>
</evidence>
<dbReference type="Proteomes" id="UP001165561">
    <property type="component" value="Unassembled WGS sequence"/>
</dbReference>
<evidence type="ECO:0000256" key="1">
    <source>
        <dbReference type="SAM" id="MobiDB-lite"/>
    </source>
</evidence>
<feature type="transmembrane region" description="Helical" evidence="2">
    <location>
        <begin position="212"/>
        <end position="236"/>
    </location>
</feature>